<gene>
    <name evidence="2" type="ORF">HMPREF9129_1080</name>
</gene>
<evidence type="ECO:0000313" key="2">
    <source>
        <dbReference type="EMBL" id="EGY79797.1"/>
    </source>
</evidence>
<dbReference type="EMBL" id="AGBB01000102">
    <property type="protein sequence ID" value="EGY79797.1"/>
    <property type="molecule type" value="Genomic_DNA"/>
</dbReference>
<dbReference type="STRING" id="997350.HMPREF9129_1080"/>
<dbReference type="PATRIC" id="fig|997350.3.peg.1037"/>
<comment type="caution">
    <text evidence="2">The sequence shown here is derived from an EMBL/GenBank/DDBJ whole genome shotgun (WGS) entry which is preliminary data.</text>
</comment>
<keyword evidence="1" id="KW-0812">Transmembrane</keyword>
<dbReference type="RefSeq" id="WP_004821060.1">
    <property type="nucleotide sequence ID" value="NZ_JH165061.1"/>
</dbReference>
<accession>G4D3V0</accession>
<keyword evidence="1" id="KW-1133">Transmembrane helix</keyword>
<sequence>MLKERIKSKKLFVIVNSIVYILLLYPLINGLYNIFNPLFIVCYTISFIWSFKLLKDENKISINNVLGITIVYGLGFYMMWQVFLNIIYNVVIISKHVFNFMVYE</sequence>
<organism evidence="2 3">
    <name type="scientific">Peptoniphilus indolicus ATCC 29427</name>
    <dbReference type="NCBI Taxonomy" id="997350"/>
    <lineage>
        <taxon>Bacteria</taxon>
        <taxon>Bacillati</taxon>
        <taxon>Bacillota</taxon>
        <taxon>Tissierellia</taxon>
        <taxon>Tissierellales</taxon>
        <taxon>Peptoniphilaceae</taxon>
        <taxon>Peptoniphilus</taxon>
    </lineage>
</organism>
<feature type="transmembrane region" description="Helical" evidence="1">
    <location>
        <begin position="12"/>
        <end position="28"/>
    </location>
</feature>
<keyword evidence="3" id="KW-1185">Reference proteome</keyword>
<feature type="transmembrane region" description="Helical" evidence="1">
    <location>
        <begin position="34"/>
        <end position="54"/>
    </location>
</feature>
<protein>
    <submittedName>
        <fullName evidence="2">Uncharacterized protein</fullName>
    </submittedName>
</protein>
<dbReference type="AlphaFoldDB" id="G4D3V0"/>
<evidence type="ECO:0000313" key="3">
    <source>
        <dbReference type="Proteomes" id="UP000003422"/>
    </source>
</evidence>
<dbReference type="HOGENOM" id="CLU_2247489_0_0_9"/>
<keyword evidence="1" id="KW-0472">Membrane</keyword>
<dbReference type="Proteomes" id="UP000003422">
    <property type="component" value="Unassembled WGS sequence"/>
</dbReference>
<name>G4D3V0_9FIRM</name>
<proteinExistence type="predicted"/>
<evidence type="ECO:0000256" key="1">
    <source>
        <dbReference type="SAM" id="Phobius"/>
    </source>
</evidence>
<reference evidence="2 3" key="1">
    <citation type="submission" date="2011-06" db="EMBL/GenBank/DDBJ databases">
        <authorList>
            <person name="Muzny D."/>
            <person name="Qin X."/>
            <person name="Deng J."/>
            <person name="Jiang H."/>
            <person name="Liu Y."/>
            <person name="Qu J."/>
            <person name="Song X.-Z."/>
            <person name="Zhang L."/>
            <person name="Thornton R."/>
            <person name="Coyle M."/>
            <person name="Francisco L."/>
            <person name="Jackson L."/>
            <person name="Javaid M."/>
            <person name="Korchina V."/>
            <person name="Kovar C."/>
            <person name="Mata R."/>
            <person name="Mathew T."/>
            <person name="Ngo R."/>
            <person name="Nguyen L."/>
            <person name="Nguyen N."/>
            <person name="Okwuonu G."/>
            <person name="Ongeri F."/>
            <person name="Pham C."/>
            <person name="Simmons D."/>
            <person name="Wilczek-Boney K."/>
            <person name="Hale W."/>
            <person name="Jakkamsetti A."/>
            <person name="Pham P."/>
            <person name="Ruth R."/>
            <person name="San Lucas F."/>
            <person name="Warren J."/>
            <person name="Zhang J."/>
            <person name="Zhao Z."/>
            <person name="Zhou C."/>
            <person name="Zhu D."/>
            <person name="Lee S."/>
            <person name="Bess C."/>
            <person name="Blankenburg K."/>
            <person name="Forbes L."/>
            <person name="Fu Q."/>
            <person name="Gubbala S."/>
            <person name="Hirani K."/>
            <person name="Jayaseelan J.C."/>
            <person name="Lara F."/>
            <person name="Munidasa M."/>
            <person name="Palculict T."/>
            <person name="Patil S."/>
            <person name="Pu L.-L."/>
            <person name="Saada N."/>
            <person name="Tang L."/>
            <person name="Weissenberger G."/>
            <person name="Zhu Y."/>
            <person name="Hemphill L."/>
            <person name="Shang Y."/>
            <person name="Youmans B."/>
            <person name="Ayvaz T."/>
            <person name="Ross M."/>
            <person name="Santibanez J."/>
            <person name="Aqrawi P."/>
            <person name="Gross S."/>
            <person name="Joshi V."/>
            <person name="Fowler G."/>
            <person name="Nazareth L."/>
            <person name="Reid J."/>
            <person name="Worley K."/>
            <person name="Petrosino J."/>
            <person name="Highlander S."/>
            <person name="Gibbs R."/>
        </authorList>
    </citation>
    <scope>NUCLEOTIDE SEQUENCE [LARGE SCALE GENOMIC DNA]</scope>
    <source>
        <strain evidence="2 3">ATCC 29427</strain>
    </source>
</reference>